<sequence length="970" mass="107777">VSRSPGFYCSTPSLNNITTLFESFQASLRAATPPSSSPLADSSKNISASAHEPTLPRSSPEAVETRPTATGSPRMTSPRDVPSMSPTTHNISLSFSLPENITLPVCVPHDAPDQEHNRVDPSLTPEAVNPSSRIYPSAHDDQAPREVMEYLMEQVSSLVDLAPALVNKVDKHTDTPLTPKVNPSIEEQHQAKDIQVSHVVFDPSSLARESSNEAPQLSFDPKPKRKESANISTSPSILEMILDDPQCKDDILDSQEPASTPKTSPASSPEIEELSKKISPTGPPSARAFSKPTYVEKARMILEKCNFCEKKFYSKLASEKHIKDLYISTPPSQPSLLPIARSSESSSQILSSSEDFRTPPNVRKITIRDQRKVKNQKTSLFPVVPPYHFFCQINTDITKAQHFKTMHNLLLKNLSHRPKTSTVAIPKSSPPVQRKTETSVLKMKISVPHVEDHTDVNLSVLDQALLTGPRASPVSVVTPKISRPSLQRKLCAFEAINKNGLRLHYFRSHGQRIPPDDRFSPKSGPKRPDPALKTANCKNNATSKNPSIKFSSDAIEAVPSAGEEWLTQSNSPQDSRSKKPSLTTTVTRSKPPLSPQESRIFTNKKLTHLPVPSPTTSISKITSSNEDPSMTQDISTPDRSNDPLYPYASFSRAGVSKLSSLRAILITPLKCPLLNCKSTFGTKAWFTTNTSIKKHLNTFHKAPPSSVEFWCYFCKRKIEKNPASHPCLKNKLVLPRPTIADEDEWSCPLCKNFSTSSTLGKHNHLASHNRDNIKRAATPLTIPTSTKQRKRMLKKRVQTLAEGDPGSLPLARPVAINTSTNPDLQPIEDTDELDLLDVPEITVLSSFCEPLDALLEVDDLENAFPTFEKLVDDITETIREHFHLSLPTEKPPQASKQRRKAFDSQNAQEVQKLYKWNRRCIRNIASPSSTTCSIKKEAVFQHFNKIWGPSELEFPFPQRIIRIDHTSSSY</sequence>
<proteinExistence type="predicted"/>
<evidence type="ECO:0000256" key="1">
    <source>
        <dbReference type="SAM" id="MobiDB-lite"/>
    </source>
</evidence>
<feature type="region of interest" description="Disordered" evidence="1">
    <location>
        <begin position="249"/>
        <end position="290"/>
    </location>
</feature>
<feature type="domain" description="C2H2-type" evidence="2">
    <location>
        <begin position="303"/>
        <end position="323"/>
    </location>
</feature>
<reference evidence="3" key="1">
    <citation type="submission" date="2020-08" db="EMBL/GenBank/DDBJ databases">
        <title>Multicomponent nature underlies the extraordinary mechanical properties of spider dragline silk.</title>
        <authorList>
            <person name="Kono N."/>
            <person name="Nakamura H."/>
            <person name="Mori M."/>
            <person name="Yoshida Y."/>
            <person name="Ohtoshi R."/>
            <person name="Malay A.D."/>
            <person name="Moran D.A.P."/>
            <person name="Tomita M."/>
            <person name="Numata K."/>
            <person name="Arakawa K."/>
        </authorList>
    </citation>
    <scope>NUCLEOTIDE SEQUENCE</scope>
</reference>
<dbReference type="Proteomes" id="UP000887013">
    <property type="component" value="Unassembled WGS sequence"/>
</dbReference>
<protein>
    <recommendedName>
        <fullName evidence="2">C2H2-type domain-containing protein</fullName>
    </recommendedName>
</protein>
<name>A0A8X6NB66_NEPPI</name>
<evidence type="ECO:0000313" key="3">
    <source>
        <dbReference type="EMBL" id="GFT04325.1"/>
    </source>
</evidence>
<feature type="domain" description="C2H2-type" evidence="2">
    <location>
        <begin position="486"/>
        <end position="509"/>
    </location>
</feature>
<dbReference type="EMBL" id="BMAW01102430">
    <property type="protein sequence ID" value="GFT04325.1"/>
    <property type="molecule type" value="Genomic_DNA"/>
</dbReference>
<feature type="non-terminal residue" evidence="3">
    <location>
        <position position="970"/>
    </location>
</feature>
<feature type="compositionally biased region" description="Low complexity" evidence="1">
    <location>
        <begin position="614"/>
        <end position="624"/>
    </location>
</feature>
<evidence type="ECO:0000313" key="4">
    <source>
        <dbReference type="Proteomes" id="UP000887013"/>
    </source>
</evidence>
<feature type="region of interest" description="Disordered" evidence="1">
    <location>
        <begin position="116"/>
        <end position="136"/>
    </location>
</feature>
<accession>A0A8X6NB66</accession>
<feature type="region of interest" description="Disordered" evidence="1">
    <location>
        <begin position="508"/>
        <end position="551"/>
    </location>
</feature>
<dbReference type="OrthoDB" id="6515899at2759"/>
<feature type="compositionally biased region" description="Basic and acidic residues" evidence="1">
    <location>
        <begin position="514"/>
        <end position="530"/>
    </location>
</feature>
<dbReference type="SMART" id="SM00355">
    <property type="entry name" value="ZnF_C2H2"/>
    <property type="match status" value="4"/>
</dbReference>
<feature type="domain" description="C2H2-type" evidence="2">
    <location>
        <begin position="669"/>
        <end position="700"/>
    </location>
</feature>
<feature type="compositionally biased region" description="Polar residues" evidence="1">
    <location>
        <begin position="566"/>
        <end position="588"/>
    </location>
</feature>
<dbReference type="InterPro" id="IPR013087">
    <property type="entry name" value="Znf_C2H2_type"/>
</dbReference>
<feature type="compositionally biased region" description="Polar residues" evidence="1">
    <location>
        <begin position="33"/>
        <end position="48"/>
    </location>
</feature>
<feature type="compositionally biased region" description="Polar residues" evidence="1">
    <location>
        <begin position="625"/>
        <end position="638"/>
    </location>
</feature>
<feature type="region of interest" description="Disordered" evidence="1">
    <location>
        <begin position="887"/>
        <end position="906"/>
    </location>
</feature>
<feature type="compositionally biased region" description="Low complexity" evidence="1">
    <location>
        <begin position="257"/>
        <end position="269"/>
    </location>
</feature>
<evidence type="ECO:0000259" key="2">
    <source>
        <dbReference type="SMART" id="SM00355"/>
    </source>
</evidence>
<feature type="region of interest" description="Disordered" evidence="1">
    <location>
        <begin position="205"/>
        <end position="235"/>
    </location>
</feature>
<gene>
    <name evidence="3" type="ORF">NPIL_433451</name>
</gene>
<feature type="region of interest" description="Disordered" evidence="1">
    <location>
        <begin position="28"/>
        <end position="89"/>
    </location>
</feature>
<feature type="region of interest" description="Disordered" evidence="1">
    <location>
        <begin position="563"/>
        <end position="640"/>
    </location>
</feature>
<feature type="compositionally biased region" description="Polar residues" evidence="1">
    <location>
        <begin position="536"/>
        <end position="550"/>
    </location>
</feature>
<dbReference type="AlphaFoldDB" id="A0A8X6NB66"/>
<comment type="caution">
    <text evidence="3">The sequence shown here is derived from an EMBL/GenBank/DDBJ whole genome shotgun (WGS) entry which is preliminary data.</text>
</comment>
<organism evidence="3 4">
    <name type="scientific">Nephila pilipes</name>
    <name type="common">Giant wood spider</name>
    <name type="synonym">Nephila maculata</name>
    <dbReference type="NCBI Taxonomy" id="299642"/>
    <lineage>
        <taxon>Eukaryota</taxon>
        <taxon>Metazoa</taxon>
        <taxon>Ecdysozoa</taxon>
        <taxon>Arthropoda</taxon>
        <taxon>Chelicerata</taxon>
        <taxon>Arachnida</taxon>
        <taxon>Araneae</taxon>
        <taxon>Araneomorphae</taxon>
        <taxon>Entelegynae</taxon>
        <taxon>Araneoidea</taxon>
        <taxon>Nephilidae</taxon>
        <taxon>Nephila</taxon>
    </lineage>
</organism>
<feature type="domain" description="C2H2-type" evidence="2">
    <location>
        <begin position="745"/>
        <end position="768"/>
    </location>
</feature>
<keyword evidence="4" id="KW-1185">Reference proteome</keyword>